<accession>S2JPJ5</accession>
<dbReference type="EMBL" id="KE123905">
    <property type="protein sequence ID" value="EPB91859.1"/>
    <property type="molecule type" value="Genomic_DNA"/>
</dbReference>
<dbReference type="VEuPathDB" id="FungiDB:HMPREF1544_01368"/>
<dbReference type="Proteomes" id="UP000014254">
    <property type="component" value="Unassembled WGS sequence"/>
</dbReference>
<dbReference type="OrthoDB" id="10302711at2759"/>
<evidence type="ECO:0000313" key="2">
    <source>
        <dbReference type="EMBL" id="EPB91859.1"/>
    </source>
</evidence>
<organism evidence="2 3">
    <name type="scientific">Mucor circinelloides f. circinelloides (strain 1006PhL)</name>
    <name type="common">Mucormycosis agent</name>
    <name type="synonym">Calyptromyces circinelloides</name>
    <dbReference type="NCBI Taxonomy" id="1220926"/>
    <lineage>
        <taxon>Eukaryota</taxon>
        <taxon>Fungi</taxon>
        <taxon>Fungi incertae sedis</taxon>
        <taxon>Mucoromycota</taxon>
        <taxon>Mucoromycotina</taxon>
        <taxon>Mucoromycetes</taxon>
        <taxon>Mucorales</taxon>
        <taxon>Mucorineae</taxon>
        <taxon>Mucoraceae</taxon>
        <taxon>Mucor</taxon>
    </lineage>
</organism>
<sequence>MSRLIYFFPAILCLISYAFAAPHHPLVRIHTGHIGTGDINAHNLGNNVANANNFDLHDILYDINALSDDH</sequence>
<evidence type="ECO:0000256" key="1">
    <source>
        <dbReference type="SAM" id="SignalP"/>
    </source>
</evidence>
<dbReference type="AlphaFoldDB" id="S2JPJ5"/>
<evidence type="ECO:0000313" key="3">
    <source>
        <dbReference type="Proteomes" id="UP000014254"/>
    </source>
</evidence>
<dbReference type="InParanoid" id="S2JPJ5"/>
<name>S2JPJ5_MUCC1</name>
<feature type="chain" id="PRO_5004497435" evidence="1">
    <location>
        <begin position="21"/>
        <end position="70"/>
    </location>
</feature>
<reference evidence="3" key="1">
    <citation type="submission" date="2013-05" db="EMBL/GenBank/DDBJ databases">
        <title>The Genome sequence of Mucor circinelloides f. circinelloides 1006PhL.</title>
        <authorList>
            <consortium name="The Broad Institute Genomics Platform"/>
            <person name="Cuomo C."/>
            <person name="Earl A."/>
            <person name="Findley K."/>
            <person name="Lee S.C."/>
            <person name="Walker B."/>
            <person name="Young S."/>
            <person name="Zeng Q."/>
            <person name="Gargeya S."/>
            <person name="Fitzgerald M."/>
            <person name="Haas B."/>
            <person name="Abouelleil A."/>
            <person name="Allen A.W."/>
            <person name="Alvarado L."/>
            <person name="Arachchi H.M."/>
            <person name="Berlin A.M."/>
            <person name="Chapman S.B."/>
            <person name="Gainer-Dewar J."/>
            <person name="Goldberg J."/>
            <person name="Griggs A."/>
            <person name="Gujja S."/>
            <person name="Hansen M."/>
            <person name="Howarth C."/>
            <person name="Imamovic A."/>
            <person name="Ireland A."/>
            <person name="Larimer J."/>
            <person name="McCowan C."/>
            <person name="Murphy C."/>
            <person name="Pearson M."/>
            <person name="Poon T.W."/>
            <person name="Priest M."/>
            <person name="Roberts A."/>
            <person name="Saif S."/>
            <person name="Shea T."/>
            <person name="Sisk P."/>
            <person name="Sykes S."/>
            <person name="Wortman J."/>
            <person name="Nusbaum C."/>
            <person name="Birren B."/>
        </authorList>
    </citation>
    <scope>NUCLEOTIDE SEQUENCE [LARGE SCALE GENOMIC DNA]</scope>
    <source>
        <strain evidence="3">1006PhL</strain>
    </source>
</reference>
<keyword evidence="3" id="KW-1185">Reference proteome</keyword>
<keyword evidence="1" id="KW-0732">Signal</keyword>
<protein>
    <submittedName>
        <fullName evidence="2">Uncharacterized protein</fullName>
    </submittedName>
</protein>
<gene>
    <name evidence="2" type="ORF">HMPREF1544_01368</name>
</gene>
<proteinExistence type="predicted"/>
<feature type="signal peptide" evidence="1">
    <location>
        <begin position="1"/>
        <end position="20"/>
    </location>
</feature>